<comment type="caution">
    <text evidence="2">The sequence shown here is derived from an EMBL/GenBank/DDBJ whole genome shotgun (WGS) entry which is preliminary data.</text>
</comment>
<dbReference type="EMBL" id="JBHLXG010000037">
    <property type="protein sequence ID" value="MFC0229149.1"/>
    <property type="molecule type" value="Genomic_DNA"/>
</dbReference>
<keyword evidence="3" id="KW-1185">Reference proteome</keyword>
<gene>
    <name evidence="2" type="ORF">ACFFJ3_22095</name>
</gene>
<keyword evidence="1" id="KW-0812">Transmembrane</keyword>
<name>A0ABV6EJG4_9GAMM</name>
<sequence>MTIYTEKPIARADQSICFIPPSIGEALSAAASSGWYDSALVSYFRNSKLDYISINSNSVLVEKSIADEVFNNYGVNYVIVPDVGIKKDVFNKILDFRIEQINSEQILCGVEKGSYTDYAVSFVKFTSSPVFIFFALVVASLLVRKYRSKKEN</sequence>
<proteinExistence type="predicted"/>
<accession>A0ABV6EJG4</accession>
<protein>
    <submittedName>
        <fullName evidence="2">Uncharacterized protein</fullName>
    </submittedName>
</protein>
<evidence type="ECO:0000256" key="1">
    <source>
        <dbReference type="SAM" id="Phobius"/>
    </source>
</evidence>
<dbReference type="Proteomes" id="UP001589792">
    <property type="component" value="Unassembled WGS sequence"/>
</dbReference>
<keyword evidence="1" id="KW-1133">Transmembrane helix</keyword>
<organism evidence="2 3">
    <name type="scientific">Serratia aquatilis</name>
    <dbReference type="NCBI Taxonomy" id="1737515"/>
    <lineage>
        <taxon>Bacteria</taxon>
        <taxon>Pseudomonadati</taxon>
        <taxon>Pseudomonadota</taxon>
        <taxon>Gammaproteobacteria</taxon>
        <taxon>Enterobacterales</taxon>
        <taxon>Yersiniaceae</taxon>
        <taxon>Serratia</taxon>
    </lineage>
</organism>
<evidence type="ECO:0000313" key="2">
    <source>
        <dbReference type="EMBL" id="MFC0229149.1"/>
    </source>
</evidence>
<keyword evidence="1" id="KW-0472">Membrane</keyword>
<feature type="transmembrane region" description="Helical" evidence="1">
    <location>
        <begin position="122"/>
        <end position="143"/>
    </location>
</feature>
<reference evidence="2 3" key="1">
    <citation type="submission" date="2024-09" db="EMBL/GenBank/DDBJ databases">
        <authorList>
            <person name="Sun Q."/>
            <person name="Mori K."/>
        </authorList>
    </citation>
    <scope>NUCLEOTIDE SEQUENCE [LARGE SCALE GENOMIC DNA]</scope>
    <source>
        <strain evidence="2 3">CCM 8626</strain>
    </source>
</reference>
<evidence type="ECO:0000313" key="3">
    <source>
        <dbReference type="Proteomes" id="UP001589792"/>
    </source>
</evidence>
<dbReference type="RefSeq" id="WP_380679856.1">
    <property type="nucleotide sequence ID" value="NZ_CP173186.1"/>
</dbReference>